<dbReference type="GO" id="GO:0046872">
    <property type="term" value="F:metal ion binding"/>
    <property type="evidence" value="ECO:0007669"/>
    <property type="project" value="UniProtKB-KW"/>
</dbReference>
<keyword evidence="5 15" id="KW-0479">Metal-binding</keyword>
<dbReference type="InterPro" id="IPR020550">
    <property type="entry name" value="Inositol_monophosphatase_CS"/>
</dbReference>
<feature type="binding site" evidence="15">
    <location>
        <position position="114"/>
    </location>
    <ligand>
        <name>Mg(2+)</name>
        <dbReference type="ChEBI" id="CHEBI:18420"/>
        <label>1</label>
        <note>catalytic</note>
    </ligand>
</feature>
<evidence type="ECO:0000256" key="5">
    <source>
        <dbReference type="ARBA" id="ARBA00022723"/>
    </source>
</evidence>
<dbReference type="GO" id="GO:0004441">
    <property type="term" value="F:inositol-1,4-bisphosphate 1-phosphatase activity"/>
    <property type="evidence" value="ECO:0007669"/>
    <property type="project" value="UniProtKB-EC"/>
</dbReference>
<evidence type="ECO:0000256" key="1">
    <source>
        <dbReference type="ARBA" id="ARBA00001946"/>
    </source>
</evidence>
<reference evidence="16 17" key="1">
    <citation type="journal article" date="2019" name="Gigascience">
        <title>Whole-genome sequence of the oriental lung fluke Paragonimus westermani.</title>
        <authorList>
            <person name="Oey H."/>
            <person name="Zakrzewski M."/>
            <person name="Narain K."/>
            <person name="Devi K.R."/>
            <person name="Agatsuma T."/>
            <person name="Nawaratna S."/>
            <person name="Gobert G.N."/>
            <person name="Jones M.K."/>
            <person name="Ragan M.A."/>
            <person name="McManus D.P."/>
            <person name="Krause L."/>
        </authorList>
    </citation>
    <scope>NUCLEOTIDE SEQUENCE [LARGE SCALE GENOMIC DNA]</scope>
    <source>
        <strain evidence="16 17">IND2009</strain>
    </source>
</reference>
<comment type="cofactor">
    <cofactor evidence="1 15">
        <name>Mg(2+)</name>
        <dbReference type="ChEBI" id="CHEBI:18420"/>
    </cofactor>
</comment>
<evidence type="ECO:0000256" key="14">
    <source>
        <dbReference type="ARBA" id="ARBA00044554"/>
    </source>
</evidence>
<evidence type="ECO:0000256" key="9">
    <source>
        <dbReference type="ARBA" id="ARBA00041815"/>
    </source>
</evidence>
<evidence type="ECO:0000256" key="4">
    <source>
        <dbReference type="ARBA" id="ARBA00022671"/>
    </source>
</evidence>
<dbReference type="Gene3D" id="3.30.540.10">
    <property type="entry name" value="Fructose-1,6-Bisphosphatase, subunit A, domain 1"/>
    <property type="match status" value="1"/>
</dbReference>
<comment type="catalytic activity">
    <reaction evidence="11">
        <text>1D-myo-inositol 1,4-bisphosphate + H2O = 1D-myo-inositol 4-phosphate + phosphate</text>
        <dbReference type="Rhea" id="RHEA:15553"/>
        <dbReference type="ChEBI" id="CHEBI:15377"/>
        <dbReference type="ChEBI" id="CHEBI:43474"/>
        <dbReference type="ChEBI" id="CHEBI:58282"/>
        <dbReference type="ChEBI" id="CHEBI:58469"/>
        <dbReference type="EC" id="3.1.3.57"/>
    </reaction>
    <physiologicalReaction direction="left-to-right" evidence="11">
        <dbReference type="Rhea" id="RHEA:15554"/>
    </physiologicalReaction>
</comment>
<dbReference type="PROSITE" id="PS00629">
    <property type="entry name" value="IMP_1"/>
    <property type="match status" value="1"/>
</dbReference>
<dbReference type="FunFam" id="3.30.540.10:FF:000012">
    <property type="entry name" value="Blast:Putative inositol monophosphatase 3"/>
    <property type="match status" value="1"/>
</dbReference>
<evidence type="ECO:0000256" key="3">
    <source>
        <dbReference type="ARBA" id="ARBA00012633"/>
    </source>
</evidence>
<dbReference type="InterPro" id="IPR050725">
    <property type="entry name" value="CysQ/Inositol_MonoPase"/>
</dbReference>
<comment type="catalytic activity">
    <reaction evidence="10">
        <text>1D-myo-inositol 1,3,4-trisphosphate + H2O = 1D-myo-inositol 3,4-bisphosphate + phosphate</text>
        <dbReference type="Rhea" id="RHEA:70319"/>
        <dbReference type="ChEBI" id="CHEBI:15377"/>
        <dbReference type="ChEBI" id="CHEBI:43474"/>
        <dbReference type="ChEBI" id="CHEBI:58414"/>
        <dbReference type="ChEBI" id="CHEBI:83241"/>
    </reaction>
    <physiologicalReaction direction="left-to-right" evidence="10">
        <dbReference type="Rhea" id="RHEA:70320"/>
    </physiologicalReaction>
</comment>
<evidence type="ECO:0000256" key="10">
    <source>
        <dbReference type="ARBA" id="ARBA00044465"/>
    </source>
</evidence>
<feature type="binding site" evidence="15">
    <location>
        <position position="112"/>
    </location>
    <ligand>
        <name>Mg(2+)</name>
        <dbReference type="ChEBI" id="CHEBI:18420"/>
        <label>1</label>
        <note>catalytic</note>
    </ligand>
</feature>
<evidence type="ECO:0000256" key="7">
    <source>
        <dbReference type="ARBA" id="ARBA00022842"/>
    </source>
</evidence>
<feature type="binding site" evidence="15">
    <location>
        <position position="402"/>
    </location>
    <ligand>
        <name>Mg(2+)</name>
        <dbReference type="ChEBI" id="CHEBI:18420"/>
        <label>1</label>
        <note>catalytic</note>
    </ligand>
</feature>
<evidence type="ECO:0000256" key="6">
    <source>
        <dbReference type="ARBA" id="ARBA00022801"/>
    </source>
</evidence>
<feature type="binding site" evidence="15">
    <location>
        <position position="115"/>
    </location>
    <ligand>
        <name>Mg(2+)</name>
        <dbReference type="ChEBI" id="CHEBI:18420"/>
        <label>1</label>
        <note>catalytic</note>
    </ligand>
</feature>
<dbReference type="GO" id="GO:0008441">
    <property type="term" value="F:3'(2'),5'-bisphosphate nucleotidase activity"/>
    <property type="evidence" value="ECO:0007669"/>
    <property type="project" value="UniProtKB-EC"/>
</dbReference>
<evidence type="ECO:0000256" key="8">
    <source>
        <dbReference type="ARBA" id="ARBA00040342"/>
    </source>
</evidence>
<evidence type="ECO:0000256" key="11">
    <source>
        <dbReference type="ARBA" id="ARBA00044478"/>
    </source>
</evidence>
<dbReference type="InterPro" id="IPR020583">
    <property type="entry name" value="Inositol_monoP_metal-BS"/>
</dbReference>
<proteinExistence type="inferred from homology"/>
<comment type="caution">
    <text evidence="16">The sequence shown here is derived from an EMBL/GenBank/DDBJ whole genome shotgun (WGS) entry which is preliminary data.</text>
</comment>
<sequence>MESPLIMRLLASSVSLASRASAIVRNVFASNDLGIVDKGVDDLQSRADRDAQRCIVGSLTQSFPGINIIGEEGKLNNTDFVSTSELDAQVLGCVCPAAYKSISLSDLTVWVDPLDGTKEYTEGFIEHVTVLIGIAVSGKPVAGVIAQPFHRGHLITSNGGSSPPSPSQTITRIVWALDGLGVFGVKPNPPTSPVPYPINPSLTVGAAPHVIVVTRSHPTVSLSAVIDACAPTEASHSSLSTYRLLCATPRIYCDSLFRRFFLKIIFLVQQGICSFLGDFNAAAMGFTCLPLTVDLSVLNVNSACALHFSYSGCKDALPKTKFEIKRLYCRAVNSETLNLVLFLGPYNQSIAYLPSCAYCAHFFFRQPAQVLRVGGCGYKVLLLLEGRAHVYLFPSIGTKRWDTCAPEAILNAAGGRLTDMWGKSYDYHAVTDPSNRNGILAVPVADWIPVYTELIPPEVLNSLSQ</sequence>
<name>A0A5J4NDY3_9TREM</name>
<keyword evidence="17" id="KW-1185">Reference proteome</keyword>
<dbReference type="PANTHER" id="PTHR43028:SF5">
    <property type="entry name" value="3'(2'),5'-BISPHOSPHATE NUCLEOTIDASE 1"/>
    <property type="match status" value="1"/>
</dbReference>
<dbReference type="Pfam" id="PF00459">
    <property type="entry name" value="Inositol_P"/>
    <property type="match status" value="2"/>
</dbReference>
<dbReference type="SUPFAM" id="SSF56655">
    <property type="entry name" value="Carbohydrate phosphatase"/>
    <property type="match status" value="1"/>
</dbReference>
<dbReference type="EC" id="3.1.3.57" evidence="12"/>
<accession>A0A5J4NDY3</accession>
<evidence type="ECO:0000313" key="16">
    <source>
        <dbReference type="EMBL" id="KAA3673458.1"/>
    </source>
</evidence>
<evidence type="ECO:0000256" key="15">
    <source>
        <dbReference type="PIRSR" id="PIRSR600760-2"/>
    </source>
</evidence>
<keyword evidence="6" id="KW-0378">Hydrolase</keyword>
<dbReference type="AlphaFoldDB" id="A0A5J4NDY3"/>
<keyword evidence="4" id="KW-0452">Lithium</keyword>
<dbReference type="PANTHER" id="PTHR43028">
    <property type="entry name" value="3'(2'),5'-BISPHOSPHATE NUCLEOTIDASE 1"/>
    <property type="match status" value="1"/>
</dbReference>
<comment type="similarity">
    <text evidence="2">Belongs to the inositol monophosphatase superfamily.</text>
</comment>
<organism evidence="16 17">
    <name type="scientific">Paragonimus westermani</name>
    <dbReference type="NCBI Taxonomy" id="34504"/>
    <lineage>
        <taxon>Eukaryota</taxon>
        <taxon>Metazoa</taxon>
        <taxon>Spiralia</taxon>
        <taxon>Lophotrochozoa</taxon>
        <taxon>Platyhelminthes</taxon>
        <taxon>Trematoda</taxon>
        <taxon>Digenea</taxon>
        <taxon>Plagiorchiida</taxon>
        <taxon>Troglotremata</taxon>
        <taxon>Troglotrematidae</taxon>
        <taxon>Paragonimus</taxon>
    </lineage>
</organism>
<keyword evidence="7 15" id="KW-0460">Magnesium</keyword>
<dbReference type="GO" id="GO:0046854">
    <property type="term" value="P:phosphatidylinositol phosphate biosynthetic process"/>
    <property type="evidence" value="ECO:0007669"/>
    <property type="project" value="InterPro"/>
</dbReference>
<evidence type="ECO:0000256" key="2">
    <source>
        <dbReference type="ARBA" id="ARBA00009759"/>
    </source>
</evidence>
<dbReference type="InterPro" id="IPR000760">
    <property type="entry name" value="Inositol_monophosphatase-like"/>
</dbReference>
<dbReference type="Proteomes" id="UP000324629">
    <property type="component" value="Unassembled WGS sequence"/>
</dbReference>
<dbReference type="EC" id="3.1.3.7" evidence="3"/>
<evidence type="ECO:0000256" key="12">
    <source>
        <dbReference type="ARBA" id="ARBA00044519"/>
    </source>
</evidence>
<evidence type="ECO:0000313" key="17">
    <source>
        <dbReference type="Proteomes" id="UP000324629"/>
    </source>
</evidence>
<protein>
    <recommendedName>
        <fullName evidence="8">3'(2'),5'-bisphosphate nucleotidase 1</fullName>
        <ecNumber evidence="12">3.1.3.57</ecNumber>
        <ecNumber evidence="3">3.1.3.7</ecNumber>
    </recommendedName>
    <alternativeName>
        <fullName evidence="13">3'-phosphoadenosine 5'-phosphate phosphatase</fullName>
    </alternativeName>
    <alternativeName>
        <fullName evidence="9">Bisphosphate 3'-nucleotidase 1</fullName>
    </alternativeName>
    <alternativeName>
        <fullName evidence="14">Inositol-polyphosphate 1-phosphatase</fullName>
    </alternativeName>
</protein>
<dbReference type="Gene3D" id="3.40.190.80">
    <property type="match status" value="1"/>
</dbReference>
<feature type="binding site" evidence="15">
    <location>
        <position position="71"/>
    </location>
    <ligand>
        <name>Mg(2+)</name>
        <dbReference type="ChEBI" id="CHEBI:18420"/>
        <label>1</label>
        <note>catalytic</note>
    </ligand>
</feature>
<gene>
    <name evidence="16" type="ORF">DEA37_0013307</name>
</gene>
<dbReference type="PROSITE" id="PS00630">
    <property type="entry name" value="IMP_2"/>
    <property type="match status" value="1"/>
</dbReference>
<evidence type="ECO:0000256" key="13">
    <source>
        <dbReference type="ARBA" id="ARBA00044544"/>
    </source>
</evidence>
<dbReference type="EMBL" id="QNGE01003909">
    <property type="protein sequence ID" value="KAA3673458.1"/>
    <property type="molecule type" value="Genomic_DNA"/>
</dbReference>
<dbReference type="GO" id="GO:0005737">
    <property type="term" value="C:cytoplasm"/>
    <property type="evidence" value="ECO:0007669"/>
    <property type="project" value="UniProtKB-ARBA"/>
</dbReference>